<evidence type="ECO:0000256" key="4">
    <source>
        <dbReference type="ARBA" id="ARBA00023004"/>
    </source>
</evidence>
<dbReference type="GO" id="GO:0051536">
    <property type="term" value="F:iron-sulfur cluster binding"/>
    <property type="evidence" value="ECO:0007669"/>
    <property type="project" value="UniProtKB-KW"/>
</dbReference>
<dbReference type="PANTHER" id="PTHR43409">
    <property type="entry name" value="ANAEROBIC MAGNESIUM-PROTOPORPHYRIN IX MONOMETHYL ESTER CYCLASE-RELATED"/>
    <property type="match status" value="1"/>
</dbReference>
<dbReference type="Gene3D" id="3.20.20.70">
    <property type="entry name" value="Aldolase class I"/>
    <property type="match status" value="1"/>
</dbReference>
<proteinExistence type="predicted"/>
<keyword evidence="4" id="KW-0408">Iron</keyword>
<dbReference type="EMBL" id="AP028679">
    <property type="protein sequence ID" value="BEQ15420.1"/>
    <property type="molecule type" value="Genomic_DNA"/>
</dbReference>
<sequence>MTALPALDPTLTFEQGPIRPPSEARSLLLRFTRNCPWNKCKFCPVYKRRTFSRRSLEEIKADIDAAAEMRREILALSKAMGHGGDVSAEVVNRVFSTPTVSDAFRNVAGWLYYGTGNVFLQDANNLVMKPEVLAEALRYLREKLPEAKRVTTYARSSTAAQRSVEELTMLRKAGLDRVHVGLETGYDPLLKFMNKGVTAAKQIKGGQNIKAAGMELSEYVMPGLGGRKWWREHAVATAEVLNQINPDFIRLRTLRVPERIELHKDLVAGDFVKLSDDETAEEIRLFIATLEGITSTITSDHMMNLIETVGGKLPEDKPKMLAILDDYLALPDHERLLYRICRRMGRCREPRDIDRMGLRSDLESNLARIEASGHNADEVLNELADSMV</sequence>
<dbReference type="InterPro" id="IPR013785">
    <property type="entry name" value="Aldolase_TIM"/>
</dbReference>
<evidence type="ECO:0000256" key="2">
    <source>
        <dbReference type="ARBA" id="ARBA00022691"/>
    </source>
</evidence>
<dbReference type="SMART" id="SM00729">
    <property type="entry name" value="Elp3"/>
    <property type="match status" value="1"/>
</dbReference>
<evidence type="ECO:0000313" key="7">
    <source>
        <dbReference type="EMBL" id="BEQ15420.1"/>
    </source>
</evidence>
<accession>A0AAU9EF67</accession>
<evidence type="ECO:0000259" key="6">
    <source>
        <dbReference type="PROSITE" id="PS51918"/>
    </source>
</evidence>
<dbReference type="PANTHER" id="PTHR43409:SF4">
    <property type="entry name" value="RADICAL SAM SUPERFAMILY PROTEIN"/>
    <property type="match status" value="1"/>
</dbReference>
<feature type="domain" description="Radical SAM core" evidence="6">
    <location>
        <begin position="21"/>
        <end position="291"/>
    </location>
</feature>
<keyword evidence="8" id="KW-1185">Reference proteome</keyword>
<dbReference type="AlphaFoldDB" id="A0AAU9EF67"/>
<dbReference type="InterPro" id="IPR007197">
    <property type="entry name" value="rSAM"/>
</dbReference>
<keyword evidence="3" id="KW-0479">Metal-binding</keyword>
<dbReference type="SUPFAM" id="SSF102114">
    <property type="entry name" value="Radical SAM enzymes"/>
    <property type="match status" value="1"/>
</dbReference>
<evidence type="ECO:0000313" key="8">
    <source>
        <dbReference type="Proteomes" id="UP001366166"/>
    </source>
</evidence>
<keyword evidence="5" id="KW-0411">Iron-sulfur</keyword>
<dbReference type="Pfam" id="PF04055">
    <property type="entry name" value="Radical_SAM"/>
    <property type="match status" value="1"/>
</dbReference>
<evidence type="ECO:0000256" key="5">
    <source>
        <dbReference type="ARBA" id="ARBA00023014"/>
    </source>
</evidence>
<dbReference type="KEGG" id="dmp:FAK_24860"/>
<evidence type="ECO:0000256" key="1">
    <source>
        <dbReference type="ARBA" id="ARBA00001966"/>
    </source>
</evidence>
<gene>
    <name evidence="7" type="ORF">FAK_24860</name>
</gene>
<dbReference type="InterPro" id="IPR058240">
    <property type="entry name" value="rSAM_sf"/>
</dbReference>
<evidence type="ECO:0000256" key="3">
    <source>
        <dbReference type="ARBA" id="ARBA00022723"/>
    </source>
</evidence>
<dbReference type="GO" id="GO:0003824">
    <property type="term" value="F:catalytic activity"/>
    <property type="evidence" value="ECO:0007669"/>
    <property type="project" value="InterPro"/>
</dbReference>
<dbReference type="SFLD" id="SFLDG01082">
    <property type="entry name" value="B12-binding_domain_containing"/>
    <property type="match status" value="1"/>
</dbReference>
<organism evidence="7 8">
    <name type="scientific">Desulfoferula mesophila</name>
    <dbReference type="NCBI Taxonomy" id="3058419"/>
    <lineage>
        <taxon>Bacteria</taxon>
        <taxon>Pseudomonadati</taxon>
        <taxon>Thermodesulfobacteriota</taxon>
        <taxon>Desulfarculia</taxon>
        <taxon>Desulfarculales</taxon>
        <taxon>Desulfarculaceae</taxon>
        <taxon>Desulfoferula</taxon>
    </lineage>
</organism>
<dbReference type="Proteomes" id="UP001366166">
    <property type="component" value="Chromosome"/>
</dbReference>
<dbReference type="SFLD" id="SFLDS00029">
    <property type="entry name" value="Radical_SAM"/>
    <property type="match status" value="2"/>
</dbReference>
<name>A0AAU9EF67_9BACT</name>
<dbReference type="GO" id="GO:0046872">
    <property type="term" value="F:metal ion binding"/>
    <property type="evidence" value="ECO:0007669"/>
    <property type="project" value="UniProtKB-KW"/>
</dbReference>
<dbReference type="RefSeq" id="WP_338599791.1">
    <property type="nucleotide sequence ID" value="NZ_AP028679.1"/>
</dbReference>
<dbReference type="SFLD" id="SFLDG01095">
    <property type="entry name" value="Uncharacterised_Radical_SAM_Su"/>
    <property type="match status" value="1"/>
</dbReference>
<dbReference type="InterPro" id="IPR006638">
    <property type="entry name" value="Elp3/MiaA/NifB-like_rSAM"/>
</dbReference>
<comment type="cofactor">
    <cofactor evidence="1">
        <name>[4Fe-4S] cluster</name>
        <dbReference type="ChEBI" id="CHEBI:49883"/>
    </cofactor>
</comment>
<protein>
    <submittedName>
        <fullName evidence="7">Radical SAM protein</fullName>
    </submittedName>
</protein>
<dbReference type="InterPro" id="IPR051198">
    <property type="entry name" value="BchE-like"/>
</dbReference>
<reference evidence="8" key="1">
    <citation type="journal article" date="2023" name="Arch. Microbiol.">
        <title>Desulfoferula mesophilus gen. nov. sp. nov., a mesophilic sulfate-reducing bacterium isolated from a brackish lake sediment.</title>
        <authorList>
            <person name="Watanabe T."/>
            <person name="Yabe T."/>
            <person name="Tsuji J.M."/>
            <person name="Fukui M."/>
        </authorList>
    </citation>
    <scope>NUCLEOTIDE SEQUENCE [LARGE SCALE GENOMIC DNA]</scope>
    <source>
        <strain evidence="8">12FAK</strain>
    </source>
</reference>
<keyword evidence="2" id="KW-0949">S-adenosyl-L-methionine</keyword>
<dbReference type="PROSITE" id="PS51918">
    <property type="entry name" value="RADICAL_SAM"/>
    <property type="match status" value="1"/>
</dbReference>